<feature type="region of interest" description="Disordered" evidence="4">
    <location>
        <begin position="99"/>
        <end position="145"/>
    </location>
</feature>
<comment type="caution">
    <text evidence="5">The sequence shown here is derived from an EMBL/GenBank/DDBJ whole genome shotgun (WGS) entry which is preliminary data.</text>
</comment>
<keyword evidence="2" id="KW-0689">Ribosomal protein</keyword>
<evidence type="ECO:0000313" key="5">
    <source>
        <dbReference type="EMBL" id="KAF2836152.1"/>
    </source>
</evidence>
<evidence type="ECO:0008006" key="7">
    <source>
        <dbReference type="Google" id="ProtNLM"/>
    </source>
</evidence>
<dbReference type="GO" id="GO:0005763">
    <property type="term" value="C:mitochondrial small ribosomal subunit"/>
    <property type="evidence" value="ECO:0007669"/>
    <property type="project" value="TreeGrafter"/>
</dbReference>
<feature type="compositionally biased region" description="Polar residues" evidence="4">
    <location>
        <begin position="108"/>
        <end position="117"/>
    </location>
</feature>
<dbReference type="EMBL" id="MU006105">
    <property type="protein sequence ID" value="KAF2836152.1"/>
    <property type="molecule type" value="Genomic_DNA"/>
</dbReference>
<dbReference type="AlphaFoldDB" id="A0A9P4S6F5"/>
<evidence type="ECO:0000256" key="1">
    <source>
        <dbReference type="ARBA" id="ARBA00006640"/>
    </source>
</evidence>
<comment type="similarity">
    <text evidence="1">Belongs to the bacterial ribosomal protein bS21 family.</text>
</comment>
<evidence type="ECO:0000256" key="3">
    <source>
        <dbReference type="ARBA" id="ARBA00023274"/>
    </source>
</evidence>
<evidence type="ECO:0000256" key="4">
    <source>
        <dbReference type="SAM" id="MobiDB-lite"/>
    </source>
</evidence>
<dbReference type="InterPro" id="IPR001911">
    <property type="entry name" value="Ribosomal_bS21"/>
</dbReference>
<dbReference type="InterPro" id="IPR052837">
    <property type="entry name" value="Mitoribosomal_bS21"/>
</dbReference>
<feature type="region of interest" description="Disordered" evidence="4">
    <location>
        <begin position="29"/>
        <end position="85"/>
    </location>
</feature>
<evidence type="ECO:0000313" key="6">
    <source>
        <dbReference type="Proteomes" id="UP000799429"/>
    </source>
</evidence>
<reference evidence="5" key="1">
    <citation type="journal article" date="2020" name="Stud. Mycol.">
        <title>101 Dothideomycetes genomes: a test case for predicting lifestyles and emergence of pathogens.</title>
        <authorList>
            <person name="Haridas S."/>
            <person name="Albert R."/>
            <person name="Binder M."/>
            <person name="Bloem J."/>
            <person name="Labutti K."/>
            <person name="Salamov A."/>
            <person name="Andreopoulos B."/>
            <person name="Baker S."/>
            <person name="Barry K."/>
            <person name="Bills G."/>
            <person name="Bluhm B."/>
            <person name="Cannon C."/>
            <person name="Castanera R."/>
            <person name="Culley D."/>
            <person name="Daum C."/>
            <person name="Ezra D."/>
            <person name="Gonzalez J."/>
            <person name="Henrissat B."/>
            <person name="Kuo A."/>
            <person name="Liang C."/>
            <person name="Lipzen A."/>
            <person name="Lutzoni F."/>
            <person name="Magnuson J."/>
            <person name="Mondo S."/>
            <person name="Nolan M."/>
            <person name="Ohm R."/>
            <person name="Pangilinan J."/>
            <person name="Park H.-J."/>
            <person name="Ramirez L."/>
            <person name="Alfaro M."/>
            <person name="Sun H."/>
            <person name="Tritt A."/>
            <person name="Yoshinaga Y."/>
            <person name="Zwiers L.-H."/>
            <person name="Turgeon B."/>
            <person name="Goodwin S."/>
            <person name="Spatafora J."/>
            <person name="Crous P."/>
            <person name="Grigoriev I."/>
        </authorList>
    </citation>
    <scope>NUCLEOTIDE SEQUENCE</scope>
    <source>
        <strain evidence="5">CBS 101060</strain>
    </source>
</reference>
<organism evidence="5 6">
    <name type="scientific">Patellaria atrata CBS 101060</name>
    <dbReference type="NCBI Taxonomy" id="1346257"/>
    <lineage>
        <taxon>Eukaryota</taxon>
        <taxon>Fungi</taxon>
        <taxon>Dikarya</taxon>
        <taxon>Ascomycota</taxon>
        <taxon>Pezizomycotina</taxon>
        <taxon>Dothideomycetes</taxon>
        <taxon>Dothideomycetes incertae sedis</taxon>
        <taxon>Patellariales</taxon>
        <taxon>Patellariaceae</taxon>
        <taxon>Patellaria</taxon>
    </lineage>
</organism>
<proteinExistence type="inferred from homology"/>
<gene>
    <name evidence="5" type="ORF">M501DRAFT_997400</name>
</gene>
<protein>
    <recommendedName>
        <fullName evidence="7">Ribosomal protein S21</fullName>
    </recommendedName>
</protein>
<dbReference type="GO" id="GO:0070124">
    <property type="term" value="P:mitochondrial translational initiation"/>
    <property type="evidence" value="ECO:0007669"/>
    <property type="project" value="TreeGrafter"/>
</dbReference>
<dbReference type="PANTHER" id="PTHR41237">
    <property type="entry name" value="37S RIBOSOMAL PROTEIN MRP21, MITOCHONDRIAL"/>
    <property type="match status" value="1"/>
</dbReference>
<dbReference type="GO" id="GO:0003735">
    <property type="term" value="F:structural constituent of ribosome"/>
    <property type="evidence" value="ECO:0007669"/>
    <property type="project" value="InterPro"/>
</dbReference>
<feature type="compositionally biased region" description="Polar residues" evidence="4">
    <location>
        <begin position="29"/>
        <end position="54"/>
    </location>
</feature>
<name>A0A9P4S6F5_9PEZI</name>
<dbReference type="Pfam" id="PF01165">
    <property type="entry name" value="Ribosomal_S21"/>
    <property type="match status" value="1"/>
</dbReference>
<keyword evidence="3" id="KW-0687">Ribonucleoprotein</keyword>
<dbReference type="PANTHER" id="PTHR41237:SF1">
    <property type="entry name" value="SMALL RIBOSOMAL SUBUNIT PROTEIN BS21M"/>
    <property type="match status" value="1"/>
</dbReference>
<sequence length="267" mass="30323">MEVRKAGEALWRTQRSLFSSSSSIPRLQFLNSRRCLSTTPPSSQRSAATASELFSSVQESSSSSSSQPRPQHPKRPPQPQYPIRPLKGISESLTSAMSYRREHPPRTPTTIPDQPKTSRTRDPFGSEFSPRRPPPPPNIADTAPSSVSLIDDITTSLTNNMPYYARTPNYTLGARLQAPIPKLPLGPKIGRTIDINPHRGMDIGRGIKQLGIMLARNKVQADLYRQRYHERPGLKRKRLHSQRWRRRFREGFNAAVRRVQKMTHQGW</sequence>
<feature type="compositionally biased region" description="Low complexity" evidence="4">
    <location>
        <begin position="55"/>
        <end position="69"/>
    </location>
</feature>
<dbReference type="Proteomes" id="UP000799429">
    <property type="component" value="Unassembled WGS sequence"/>
</dbReference>
<keyword evidence="6" id="KW-1185">Reference proteome</keyword>
<accession>A0A9P4S6F5</accession>
<dbReference type="OrthoDB" id="2501249at2759"/>
<evidence type="ECO:0000256" key="2">
    <source>
        <dbReference type="ARBA" id="ARBA00022980"/>
    </source>
</evidence>